<dbReference type="GO" id="GO:0005506">
    <property type="term" value="F:iron ion binding"/>
    <property type="evidence" value="ECO:0007669"/>
    <property type="project" value="InterPro"/>
</dbReference>
<keyword evidence="10 13" id="KW-0408">Iron</keyword>
<dbReference type="PRINTS" id="PR00385">
    <property type="entry name" value="P450"/>
</dbReference>
<evidence type="ECO:0000256" key="2">
    <source>
        <dbReference type="ARBA" id="ARBA00004370"/>
    </source>
</evidence>
<dbReference type="InterPro" id="IPR002401">
    <property type="entry name" value="Cyt_P450_E_grp-I"/>
</dbReference>
<dbReference type="Pfam" id="PF00067">
    <property type="entry name" value="p450"/>
    <property type="match status" value="1"/>
</dbReference>
<dbReference type="InterPro" id="IPR017972">
    <property type="entry name" value="Cyt_P450_CS"/>
</dbReference>
<organism evidence="16 17">
    <name type="scientific">Fomitopsis schrenkii</name>
    <name type="common">Brown rot fungus</name>
    <dbReference type="NCBI Taxonomy" id="2126942"/>
    <lineage>
        <taxon>Eukaryota</taxon>
        <taxon>Fungi</taxon>
        <taxon>Dikarya</taxon>
        <taxon>Basidiomycota</taxon>
        <taxon>Agaricomycotina</taxon>
        <taxon>Agaricomycetes</taxon>
        <taxon>Polyporales</taxon>
        <taxon>Fomitopsis</taxon>
    </lineage>
</organism>
<evidence type="ECO:0000256" key="9">
    <source>
        <dbReference type="ARBA" id="ARBA00023002"/>
    </source>
</evidence>
<keyword evidence="17" id="KW-1185">Reference proteome</keyword>
<dbReference type="Gene3D" id="1.10.630.10">
    <property type="entry name" value="Cytochrome P450"/>
    <property type="match status" value="1"/>
</dbReference>
<feature type="binding site" description="axial binding residue" evidence="13">
    <location>
        <position position="468"/>
    </location>
    <ligand>
        <name>heme</name>
        <dbReference type="ChEBI" id="CHEBI:30413"/>
    </ligand>
    <ligandPart>
        <name>Fe</name>
        <dbReference type="ChEBI" id="CHEBI:18248"/>
    </ligandPart>
</feature>
<evidence type="ECO:0000256" key="6">
    <source>
        <dbReference type="ARBA" id="ARBA00022692"/>
    </source>
</evidence>
<evidence type="ECO:0000256" key="12">
    <source>
        <dbReference type="ARBA" id="ARBA00023136"/>
    </source>
</evidence>
<sequence>MILLLLTAGLIAFAFFASTSEKALRRKLPPGPPGIPILGNLLQLPALRPHPKLREWAAEYGEIFYLKLGGQDVIVLNSAEAADELLARRSNNYSSRVMPHVAGSILRGGLGITFLNYDSPWKILRKAMQTSIGPGASKRLHQVQELETLTMLYDLSCHGDKSVLGETRKNADVHDLDDHWFAPVRRYATSVTLYAVYGKRLSHFLNNRDLHRIYDIFGNMVQVSQPGNFLADVFPIFRQLPDFLTPWRIEYRKLHESEGCFWQGLVNECKVALQDGEERGGFVNTYLGDRAAAGHGDAPGGGFTDGWMQDKFLAFGAGTALEAGSDTTAMGICTFILYMLNHPEVLRKAREEMDVVVGSDRLPDWDDEPRLPYTVACIKELLRHRPAAPLGIPHSPLEDDFYKEYYIPKGCTVIGNIWSINRDPRRFHNPTAYMPERFYEPGKPTSWGGNQLAQDREHYAFGWGRRFCAGSHVAQASLFIAISRLVWGVDFSAPLDPATGRPIVPDLANEEACWTPGWVSTPYPFKVRFAPRSEQHAELIRDSFDAVQAKWRKMRLDVDER</sequence>
<comment type="subcellular location">
    <subcellularLocation>
        <location evidence="2">Membrane</location>
    </subcellularLocation>
</comment>
<dbReference type="InterPro" id="IPR036396">
    <property type="entry name" value="Cyt_P450_sf"/>
</dbReference>
<dbReference type="eggNOG" id="KOG0156">
    <property type="taxonomic scope" value="Eukaryota"/>
</dbReference>
<keyword evidence="12" id="KW-0472">Membrane</keyword>
<dbReference type="SUPFAM" id="SSF48264">
    <property type="entry name" value="Cytochrome P450"/>
    <property type="match status" value="1"/>
</dbReference>
<evidence type="ECO:0000256" key="11">
    <source>
        <dbReference type="ARBA" id="ARBA00023033"/>
    </source>
</evidence>
<dbReference type="CDD" id="cd11065">
    <property type="entry name" value="CYP64-like"/>
    <property type="match status" value="1"/>
</dbReference>
<keyword evidence="7 13" id="KW-0479">Metal-binding</keyword>
<comment type="pathway">
    <text evidence="3">Secondary metabolite biosynthesis.</text>
</comment>
<dbReference type="InterPro" id="IPR001128">
    <property type="entry name" value="Cyt_P450"/>
</dbReference>
<dbReference type="GO" id="GO:0020037">
    <property type="term" value="F:heme binding"/>
    <property type="evidence" value="ECO:0007669"/>
    <property type="project" value="InterPro"/>
</dbReference>
<comment type="similarity">
    <text evidence="4 14">Belongs to the cytochrome P450 family.</text>
</comment>
<feature type="chain" id="PRO_5004551748" description="Cytochrome P450" evidence="15">
    <location>
        <begin position="20"/>
        <end position="561"/>
    </location>
</feature>
<dbReference type="InParanoid" id="S8FWM1"/>
<evidence type="ECO:0000256" key="7">
    <source>
        <dbReference type="ARBA" id="ARBA00022723"/>
    </source>
</evidence>
<evidence type="ECO:0000256" key="15">
    <source>
        <dbReference type="SAM" id="SignalP"/>
    </source>
</evidence>
<dbReference type="PANTHER" id="PTHR46300:SF2">
    <property type="entry name" value="CYTOCHROME P450 MONOOXYGENASE ALNH-RELATED"/>
    <property type="match status" value="1"/>
</dbReference>
<keyword evidence="8" id="KW-1133">Transmembrane helix</keyword>
<dbReference type="PRINTS" id="PR00463">
    <property type="entry name" value="EP450I"/>
</dbReference>
<evidence type="ECO:0000256" key="13">
    <source>
        <dbReference type="PIRSR" id="PIRSR602401-1"/>
    </source>
</evidence>
<dbReference type="GO" id="GO:0016705">
    <property type="term" value="F:oxidoreductase activity, acting on paired donors, with incorporation or reduction of molecular oxygen"/>
    <property type="evidence" value="ECO:0007669"/>
    <property type="project" value="InterPro"/>
</dbReference>
<evidence type="ECO:0008006" key="18">
    <source>
        <dbReference type="Google" id="ProtNLM"/>
    </source>
</evidence>
<accession>S8FWM1</accession>
<name>S8FWM1_FOMSC</name>
<dbReference type="PANTHER" id="PTHR46300">
    <property type="entry name" value="P450, PUTATIVE (EUROFUNG)-RELATED-RELATED"/>
    <property type="match status" value="1"/>
</dbReference>
<keyword evidence="6" id="KW-0812">Transmembrane</keyword>
<reference evidence="16 17" key="1">
    <citation type="journal article" date="2012" name="Science">
        <title>The Paleozoic origin of enzymatic lignin decomposition reconstructed from 31 fungal genomes.</title>
        <authorList>
            <person name="Floudas D."/>
            <person name="Binder M."/>
            <person name="Riley R."/>
            <person name="Barry K."/>
            <person name="Blanchette R.A."/>
            <person name="Henrissat B."/>
            <person name="Martinez A.T."/>
            <person name="Otillar R."/>
            <person name="Spatafora J.W."/>
            <person name="Yadav J.S."/>
            <person name="Aerts A."/>
            <person name="Benoit I."/>
            <person name="Boyd A."/>
            <person name="Carlson A."/>
            <person name="Copeland A."/>
            <person name="Coutinho P.M."/>
            <person name="de Vries R.P."/>
            <person name="Ferreira P."/>
            <person name="Findley K."/>
            <person name="Foster B."/>
            <person name="Gaskell J."/>
            <person name="Glotzer D."/>
            <person name="Gorecki P."/>
            <person name="Heitman J."/>
            <person name="Hesse C."/>
            <person name="Hori C."/>
            <person name="Igarashi K."/>
            <person name="Jurgens J.A."/>
            <person name="Kallen N."/>
            <person name="Kersten P."/>
            <person name="Kohler A."/>
            <person name="Kuees U."/>
            <person name="Kumar T.K.A."/>
            <person name="Kuo A."/>
            <person name="LaButti K."/>
            <person name="Larrondo L.F."/>
            <person name="Lindquist E."/>
            <person name="Ling A."/>
            <person name="Lombard V."/>
            <person name="Lucas S."/>
            <person name="Lundell T."/>
            <person name="Martin R."/>
            <person name="McLaughlin D.J."/>
            <person name="Morgenstern I."/>
            <person name="Morin E."/>
            <person name="Murat C."/>
            <person name="Nagy L.G."/>
            <person name="Nolan M."/>
            <person name="Ohm R.A."/>
            <person name="Patyshakuliyeva A."/>
            <person name="Rokas A."/>
            <person name="Ruiz-Duenas F.J."/>
            <person name="Sabat G."/>
            <person name="Salamov A."/>
            <person name="Samejima M."/>
            <person name="Schmutz J."/>
            <person name="Slot J.C."/>
            <person name="St John F."/>
            <person name="Stenlid J."/>
            <person name="Sun H."/>
            <person name="Sun S."/>
            <person name="Syed K."/>
            <person name="Tsang A."/>
            <person name="Wiebenga A."/>
            <person name="Young D."/>
            <person name="Pisabarro A."/>
            <person name="Eastwood D.C."/>
            <person name="Martin F."/>
            <person name="Cullen D."/>
            <person name="Grigoriev I.V."/>
            <person name="Hibbett D.S."/>
        </authorList>
    </citation>
    <scope>NUCLEOTIDE SEQUENCE</scope>
    <source>
        <strain evidence="17">FP-58527</strain>
    </source>
</reference>
<feature type="signal peptide" evidence="15">
    <location>
        <begin position="1"/>
        <end position="19"/>
    </location>
</feature>
<dbReference type="STRING" id="743788.S8FWM1"/>
<evidence type="ECO:0000256" key="5">
    <source>
        <dbReference type="ARBA" id="ARBA00022617"/>
    </source>
</evidence>
<dbReference type="GO" id="GO:0004497">
    <property type="term" value="F:monooxygenase activity"/>
    <property type="evidence" value="ECO:0007669"/>
    <property type="project" value="UniProtKB-KW"/>
</dbReference>
<dbReference type="HOGENOM" id="CLU_001570_2_1_1"/>
<evidence type="ECO:0000313" key="17">
    <source>
        <dbReference type="Proteomes" id="UP000015241"/>
    </source>
</evidence>
<evidence type="ECO:0000313" key="16">
    <source>
        <dbReference type="EMBL" id="EPT05521.1"/>
    </source>
</evidence>
<keyword evidence="15" id="KW-0732">Signal</keyword>
<protein>
    <recommendedName>
        <fullName evidence="18">Cytochrome P450</fullName>
    </recommendedName>
</protein>
<dbReference type="InterPro" id="IPR050364">
    <property type="entry name" value="Cytochrome_P450_fung"/>
</dbReference>
<dbReference type="EMBL" id="KE504123">
    <property type="protein sequence ID" value="EPT05521.1"/>
    <property type="molecule type" value="Genomic_DNA"/>
</dbReference>
<comment type="cofactor">
    <cofactor evidence="1 13">
        <name>heme</name>
        <dbReference type="ChEBI" id="CHEBI:30413"/>
    </cofactor>
</comment>
<dbReference type="AlphaFoldDB" id="S8FWM1"/>
<keyword evidence="11 14" id="KW-0503">Monooxygenase</keyword>
<dbReference type="Proteomes" id="UP000015241">
    <property type="component" value="Unassembled WGS sequence"/>
</dbReference>
<dbReference type="PROSITE" id="PS00086">
    <property type="entry name" value="CYTOCHROME_P450"/>
    <property type="match status" value="1"/>
</dbReference>
<evidence type="ECO:0000256" key="4">
    <source>
        <dbReference type="ARBA" id="ARBA00010617"/>
    </source>
</evidence>
<evidence type="ECO:0000256" key="1">
    <source>
        <dbReference type="ARBA" id="ARBA00001971"/>
    </source>
</evidence>
<evidence type="ECO:0000256" key="14">
    <source>
        <dbReference type="RuleBase" id="RU000461"/>
    </source>
</evidence>
<proteinExistence type="inferred from homology"/>
<gene>
    <name evidence="16" type="ORF">FOMPIDRAFT_1111330</name>
</gene>
<keyword evidence="5 13" id="KW-0349">Heme</keyword>
<evidence type="ECO:0000256" key="8">
    <source>
        <dbReference type="ARBA" id="ARBA00022989"/>
    </source>
</evidence>
<evidence type="ECO:0000256" key="3">
    <source>
        <dbReference type="ARBA" id="ARBA00005179"/>
    </source>
</evidence>
<dbReference type="OrthoDB" id="1470350at2759"/>
<evidence type="ECO:0000256" key="10">
    <source>
        <dbReference type="ARBA" id="ARBA00023004"/>
    </source>
</evidence>
<dbReference type="GO" id="GO:0016020">
    <property type="term" value="C:membrane"/>
    <property type="evidence" value="ECO:0007669"/>
    <property type="project" value="UniProtKB-SubCell"/>
</dbReference>
<keyword evidence="9 14" id="KW-0560">Oxidoreductase</keyword>